<evidence type="ECO:0000313" key="1">
    <source>
        <dbReference type="EMBL" id="JAH10350.1"/>
    </source>
</evidence>
<dbReference type="AlphaFoldDB" id="A0A0E9Q202"/>
<name>A0A0E9Q202_ANGAN</name>
<dbReference type="EMBL" id="GBXM01098227">
    <property type="protein sequence ID" value="JAH10350.1"/>
    <property type="molecule type" value="Transcribed_RNA"/>
</dbReference>
<reference evidence="1" key="1">
    <citation type="submission" date="2014-11" db="EMBL/GenBank/DDBJ databases">
        <authorList>
            <person name="Amaro Gonzalez C."/>
        </authorList>
    </citation>
    <scope>NUCLEOTIDE SEQUENCE</scope>
</reference>
<organism evidence="1">
    <name type="scientific">Anguilla anguilla</name>
    <name type="common">European freshwater eel</name>
    <name type="synonym">Muraena anguilla</name>
    <dbReference type="NCBI Taxonomy" id="7936"/>
    <lineage>
        <taxon>Eukaryota</taxon>
        <taxon>Metazoa</taxon>
        <taxon>Chordata</taxon>
        <taxon>Craniata</taxon>
        <taxon>Vertebrata</taxon>
        <taxon>Euteleostomi</taxon>
        <taxon>Actinopterygii</taxon>
        <taxon>Neopterygii</taxon>
        <taxon>Teleostei</taxon>
        <taxon>Anguilliformes</taxon>
        <taxon>Anguillidae</taxon>
        <taxon>Anguilla</taxon>
    </lineage>
</organism>
<proteinExistence type="predicted"/>
<accession>A0A0E9Q202</accession>
<sequence>MNGMLKKMPPMSLDQFWNTAEKIFPNLTWIFNNTWQLV</sequence>
<protein>
    <submittedName>
        <fullName evidence="1">Uncharacterized protein</fullName>
    </submittedName>
</protein>
<reference evidence="1" key="2">
    <citation type="journal article" date="2015" name="Fish Shellfish Immunol.">
        <title>Early steps in the European eel (Anguilla anguilla)-Vibrio vulnificus interaction in the gills: Role of the RtxA13 toxin.</title>
        <authorList>
            <person name="Callol A."/>
            <person name="Pajuelo D."/>
            <person name="Ebbesson L."/>
            <person name="Teles M."/>
            <person name="MacKenzie S."/>
            <person name="Amaro C."/>
        </authorList>
    </citation>
    <scope>NUCLEOTIDE SEQUENCE</scope>
</reference>